<dbReference type="Proteomes" id="UP000183898">
    <property type="component" value="Unassembled WGS sequence"/>
</dbReference>
<evidence type="ECO:0008006" key="3">
    <source>
        <dbReference type="Google" id="ProtNLM"/>
    </source>
</evidence>
<dbReference type="EMBL" id="FOCT01000019">
    <property type="protein sequence ID" value="SEO36289.1"/>
    <property type="molecule type" value="Genomic_DNA"/>
</dbReference>
<feature type="non-terminal residue" evidence="1">
    <location>
        <position position="1"/>
    </location>
</feature>
<accession>A0A1H8P2X9</accession>
<organism evidence="1 2">
    <name type="scientific">Nitrosospira multiformis</name>
    <dbReference type="NCBI Taxonomy" id="1231"/>
    <lineage>
        <taxon>Bacteria</taxon>
        <taxon>Pseudomonadati</taxon>
        <taxon>Pseudomonadota</taxon>
        <taxon>Betaproteobacteria</taxon>
        <taxon>Nitrosomonadales</taxon>
        <taxon>Nitrosomonadaceae</taxon>
        <taxon>Nitrosospira</taxon>
    </lineage>
</organism>
<dbReference type="InterPro" id="IPR007383">
    <property type="entry name" value="DUF445"/>
</dbReference>
<name>A0A1H8P2X9_9PROT</name>
<reference evidence="1 2" key="1">
    <citation type="submission" date="2016-10" db="EMBL/GenBank/DDBJ databases">
        <authorList>
            <person name="de Groot N.N."/>
        </authorList>
    </citation>
    <scope>NUCLEOTIDE SEQUENCE [LARGE SCALE GENOMIC DNA]</scope>
    <source>
        <strain evidence="1 2">Nl18</strain>
    </source>
</reference>
<evidence type="ECO:0000313" key="2">
    <source>
        <dbReference type="Proteomes" id="UP000183898"/>
    </source>
</evidence>
<dbReference type="PANTHER" id="PTHR38442">
    <property type="entry name" value="INNER MEMBRANE PROTEIN-RELATED"/>
    <property type="match status" value="1"/>
</dbReference>
<dbReference type="Pfam" id="PF04286">
    <property type="entry name" value="DUF445"/>
    <property type="match status" value="1"/>
</dbReference>
<gene>
    <name evidence="1" type="ORF">SAMN05216404_1191</name>
</gene>
<dbReference type="PANTHER" id="PTHR38442:SF1">
    <property type="entry name" value="INNER MEMBRANE PROTEIN"/>
    <property type="match status" value="1"/>
</dbReference>
<dbReference type="GO" id="GO:0005886">
    <property type="term" value="C:plasma membrane"/>
    <property type="evidence" value="ECO:0007669"/>
    <property type="project" value="TreeGrafter"/>
</dbReference>
<sequence>ERQVGEDLQYIRINGTLIGGLAGLTIYTIAHAFA</sequence>
<dbReference type="AlphaFoldDB" id="A0A1H8P2X9"/>
<protein>
    <recommendedName>
        <fullName evidence="3">DUF445 family protein</fullName>
    </recommendedName>
</protein>
<evidence type="ECO:0000313" key="1">
    <source>
        <dbReference type="EMBL" id="SEO36289.1"/>
    </source>
</evidence>
<proteinExistence type="predicted"/>